<dbReference type="PANTHER" id="PTHR43166:SF30">
    <property type="entry name" value="METHIONINE IMPORT ATP-BINDING PROTEIN METN"/>
    <property type="match status" value="1"/>
</dbReference>
<dbReference type="GO" id="GO:0006865">
    <property type="term" value="P:amino acid transport"/>
    <property type="evidence" value="ECO:0007669"/>
    <property type="project" value="UniProtKB-KW"/>
</dbReference>
<dbReference type="PANTHER" id="PTHR43166">
    <property type="entry name" value="AMINO ACID IMPORT ATP-BINDING PROTEIN"/>
    <property type="match status" value="1"/>
</dbReference>
<keyword evidence="7" id="KW-0029">Amino-acid transport</keyword>
<dbReference type="InterPro" id="IPR018449">
    <property type="entry name" value="NIL_domain"/>
</dbReference>
<gene>
    <name evidence="10" type="ORF">CDQ84_08340</name>
</gene>
<evidence type="ECO:0000256" key="7">
    <source>
        <dbReference type="ARBA" id="ARBA00022970"/>
    </source>
</evidence>
<keyword evidence="3" id="KW-1003">Cell membrane</keyword>
<reference evidence="11" key="1">
    <citation type="submission" date="2017-06" db="EMBL/GenBank/DDBJ databases">
        <title>Investigating the central metabolism of Clostridium thermosuccinogenes.</title>
        <authorList>
            <person name="Koendjbiharie J.G."/>
            <person name="Van Kranenburg R."/>
            <person name="Vriesendorp B."/>
        </authorList>
    </citation>
    <scope>NUCLEOTIDE SEQUENCE [LARGE SCALE GENOMIC DNA]</scope>
    <source>
        <strain evidence="11">DSM 5806</strain>
    </source>
</reference>
<protein>
    <submittedName>
        <fullName evidence="10">Methionine ABC transporter ATP-binding protein</fullName>
    </submittedName>
</protein>
<proteinExistence type="inferred from homology"/>
<dbReference type="GO" id="GO:0005524">
    <property type="term" value="F:ATP binding"/>
    <property type="evidence" value="ECO:0007669"/>
    <property type="project" value="UniProtKB-KW"/>
</dbReference>
<dbReference type="CDD" id="cd03258">
    <property type="entry name" value="ABC_MetN_methionine_transporter"/>
    <property type="match status" value="1"/>
</dbReference>
<dbReference type="Proteomes" id="UP000236151">
    <property type="component" value="Unassembled WGS sequence"/>
</dbReference>
<dbReference type="Gene3D" id="3.40.50.300">
    <property type="entry name" value="P-loop containing nucleotide triphosphate hydrolases"/>
    <property type="match status" value="1"/>
</dbReference>
<evidence type="ECO:0000256" key="4">
    <source>
        <dbReference type="ARBA" id="ARBA00022741"/>
    </source>
</evidence>
<dbReference type="InterPro" id="IPR041701">
    <property type="entry name" value="MetN_ABC"/>
</dbReference>
<dbReference type="AlphaFoldDB" id="A0A2K2FLD2"/>
<comment type="similarity">
    <text evidence="1">Belongs to the ABC transporter superfamily.</text>
</comment>
<organism evidence="10 11">
    <name type="scientific">Clostridium thermosuccinogenes</name>
    <dbReference type="NCBI Taxonomy" id="84032"/>
    <lineage>
        <taxon>Bacteria</taxon>
        <taxon>Bacillati</taxon>
        <taxon>Bacillota</taxon>
        <taxon>Clostridia</taxon>
        <taxon>Eubacteriales</taxon>
        <taxon>Clostridiaceae</taxon>
        <taxon>Clostridium</taxon>
    </lineage>
</organism>
<dbReference type="InterPro" id="IPR003593">
    <property type="entry name" value="AAA+_ATPase"/>
</dbReference>
<accession>A0A2K2FLD2</accession>
<sequence length="340" mass="37530">MIEIRNLSKSYNTQNGRVNALNNINLTISDGEIFGIIGLSGAGKSSLVRCINMLEVPDSGEVVVNGKDVTKLKSAELREVRKKIGMIFQHFNLLMNSTVYDNIAFPLRISKIPESEIKKRVDHLLEVVELTEKRNVYPAQLSGGQKQRVGIARSLANNPDIILSDEATSALDPTTTDSILKLLKNINQQFGITIVVITHEMNVIKKLCDKVAVMENGIIVEYGSVIDVFSNPRTLTSKKFLKDMMAELPDGILSDRDSHGDEILRASFVGSITGEPVISQMVKKFNIDANIIAGNIENIQNTQVGILLIKLSGDRESIIAAENYLTENNVRIEVLTENVI</sequence>
<keyword evidence="5 10" id="KW-0067">ATP-binding</keyword>
<dbReference type="InterPro" id="IPR045865">
    <property type="entry name" value="ACT-like_dom_sf"/>
</dbReference>
<dbReference type="SMART" id="SM00930">
    <property type="entry name" value="NIL"/>
    <property type="match status" value="1"/>
</dbReference>
<dbReference type="Gene3D" id="3.30.70.260">
    <property type="match status" value="1"/>
</dbReference>
<dbReference type="FunFam" id="3.40.50.300:FF:000056">
    <property type="entry name" value="Cell division ATP-binding protein FtsE"/>
    <property type="match status" value="1"/>
</dbReference>
<dbReference type="PROSITE" id="PS00211">
    <property type="entry name" value="ABC_TRANSPORTER_1"/>
    <property type="match status" value="1"/>
</dbReference>
<keyword evidence="2" id="KW-0813">Transport</keyword>
<dbReference type="InterPro" id="IPR027417">
    <property type="entry name" value="P-loop_NTPase"/>
</dbReference>
<dbReference type="Pfam" id="PF09383">
    <property type="entry name" value="NIL"/>
    <property type="match status" value="1"/>
</dbReference>
<evidence type="ECO:0000256" key="1">
    <source>
        <dbReference type="ARBA" id="ARBA00005417"/>
    </source>
</evidence>
<dbReference type="SUPFAM" id="SSF55021">
    <property type="entry name" value="ACT-like"/>
    <property type="match status" value="1"/>
</dbReference>
<evidence type="ECO:0000256" key="6">
    <source>
        <dbReference type="ARBA" id="ARBA00022967"/>
    </source>
</evidence>
<keyword evidence="11" id="KW-1185">Reference proteome</keyword>
<evidence type="ECO:0000256" key="3">
    <source>
        <dbReference type="ARBA" id="ARBA00022475"/>
    </source>
</evidence>
<keyword evidence="4" id="KW-0547">Nucleotide-binding</keyword>
<dbReference type="SMART" id="SM00382">
    <property type="entry name" value="AAA"/>
    <property type="match status" value="1"/>
</dbReference>
<dbReference type="InterPro" id="IPR050086">
    <property type="entry name" value="MetN_ABC_transporter-like"/>
</dbReference>
<dbReference type="Pfam" id="PF00005">
    <property type="entry name" value="ABC_tran"/>
    <property type="match status" value="1"/>
</dbReference>
<evidence type="ECO:0000313" key="10">
    <source>
        <dbReference type="EMBL" id="PNT99578.1"/>
    </source>
</evidence>
<evidence type="ECO:0000313" key="11">
    <source>
        <dbReference type="Proteomes" id="UP000236151"/>
    </source>
</evidence>
<evidence type="ECO:0000256" key="5">
    <source>
        <dbReference type="ARBA" id="ARBA00022840"/>
    </source>
</evidence>
<dbReference type="PROSITE" id="PS50893">
    <property type="entry name" value="ABC_TRANSPORTER_2"/>
    <property type="match status" value="1"/>
</dbReference>
<dbReference type="OrthoDB" id="9804199at2"/>
<evidence type="ECO:0000256" key="8">
    <source>
        <dbReference type="ARBA" id="ARBA00023136"/>
    </source>
</evidence>
<dbReference type="EMBL" id="NIOJ01000017">
    <property type="protein sequence ID" value="PNT99578.1"/>
    <property type="molecule type" value="Genomic_DNA"/>
</dbReference>
<evidence type="ECO:0000259" key="9">
    <source>
        <dbReference type="PROSITE" id="PS50893"/>
    </source>
</evidence>
<dbReference type="SUPFAM" id="SSF52540">
    <property type="entry name" value="P-loop containing nucleoside triphosphate hydrolases"/>
    <property type="match status" value="1"/>
</dbReference>
<keyword evidence="6" id="KW-1278">Translocase</keyword>
<dbReference type="GO" id="GO:0016887">
    <property type="term" value="F:ATP hydrolysis activity"/>
    <property type="evidence" value="ECO:0007669"/>
    <property type="project" value="InterPro"/>
</dbReference>
<dbReference type="KEGG" id="cthd:CDO33_09580"/>
<keyword evidence="8" id="KW-0472">Membrane</keyword>
<name>A0A2K2FLD2_9CLOT</name>
<evidence type="ECO:0000256" key="2">
    <source>
        <dbReference type="ARBA" id="ARBA00022448"/>
    </source>
</evidence>
<dbReference type="RefSeq" id="WP_103081275.1">
    <property type="nucleotide sequence ID" value="NZ_CP021850.1"/>
</dbReference>
<dbReference type="InterPro" id="IPR003439">
    <property type="entry name" value="ABC_transporter-like_ATP-bd"/>
</dbReference>
<dbReference type="InterPro" id="IPR017871">
    <property type="entry name" value="ABC_transporter-like_CS"/>
</dbReference>
<dbReference type="GO" id="GO:0005886">
    <property type="term" value="C:plasma membrane"/>
    <property type="evidence" value="ECO:0007669"/>
    <property type="project" value="UniProtKB-ARBA"/>
</dbReference>
<comment type="caution">
    <text evidence="10">The sequence shown here is derived from an EMBL/GenBank/DDBJ whole genome shotgun (WGS) entry which is preliminary data.</text>
</comment>
<feature type="domain" description="ABC transporter" evidence="9">
    <location>
        <begin position="2"/>
        <end position="241"/>
    </location>
</feature>